<name>A0A0C9ZHH8_9AGAM</name>
<gene>
    <name evidence="1" type="ORF">PISMIDRAFT_683084</name>
</gene>
<sequence>MRLLDVRPQAQLWSPDTAYAAEVIHVQSMPMMTAMSPTGSRTCAGLYSHYLQVFIKAAPLG</sequence>
<protein>
    <submittedName>
        <fullName evidence="1">Uncharacterized protein</fullName>
    </submittedName>
</protein>
<keyword evidence="2" id="KW-1185">Reference proteome</keyword>
<organism evidence="1 2">
    <name type="scientific">Pisolithus microcarpus 441</name>
    <dbReference type="NCBI Taxonomy" id="765257"/>
    <lineage>
        <taxon>Eukaryota</taxon>
        <taxon>Fungi</taxon>
        <taxon>Dikarya</taxon>
        <taxon>Basidiomycota</taxon>
        <taxon>Agaricomycotina</taxon>
        <taxon>Agaricomycetes</taxon>
        <taxon>Agaricomycetidae</taxon>
        <taxon>Boletales</taxon>
        <taxon>Sclerodermatineae</taxon>
        <taxon>Pisolithaceae</taxon>
        <taxon>Pisolithus</taxon>
    </lineage>
</organism>
<dbReference type="AlphaFoldDB" id="A0A0C9ZHH8"/>
<proteinExistence type="predicted"/>
<reference evidence="2" key="2">
    <citation type="submission" date="2015-01" db="EMBL/GenBank/DDBJ databases">
        <title>Evolutionary Origins and Diversification of the Mycorrhizal Mutualists.</title>
        <authorList>
            <consortium name="DOE Joint Genome Institute"/>
            <consortium name="Mycorrhizal Genomics Consortium"/>
            <person name="Kohler A."/>
            <person name="Kuo A."/>
            <person name="Nagy L.G."/>
            <person name="Floudas D."/>
            <person name="Copeland A."/>
            <person name="Barry K.W."/>
            <person name="Cichocki N."/>
            <person name="Veneault-Fourrey C."/>
            <person name="LaButti K."/>
            <person name="Lindquist E.A."/>
            <person name="Lipzen A."/>
            <person name="Lundell T."/>
            <person name="Morin E."/>
            <person name="Murat C."/>
            <person name="Riley R."/>
            <person name="Ohm R."/>
            <person name="Sun H."/>
            <person name="Tunlid A."/>
            <person name="Henrissat B."/>
            <person name="Grigoriev I.V."/>
            <person name="Hibbett D.S."/>
            <person name="Martin F."/>
        </authorList>
    </citation>
    <scope>NUCLEOTIDE SEQUENCE [LARGE SCALE GENOMIC DNA]</scope>
    <source>
        <strain evidence="2">441</strain>
    </source>
</reference>
<dbReference type="HOGENOM" id="CLU_2923593_0_0_1"/>
<evidence type="ECO:0000313" key="1">
    <source>
        <dbReference type="EMBL" id="KIK19443.1"/>
    </source>
</evidence>
<reference evidence="1 2" key="1">
    <citation type="submission" date="2014-04" db="EMBL/GenBank/DDBJ databases">
        <authorList>
            <consortium name="DOE Joint Genome Institute"/>
            <person name="Kuo A."/>
            <person name="Kohler A."/>
            <person name="Costa M.D."/>
            <person name="Nagy L.G."/>
            <person name="Floudas D."/>
            <person name="Copeland A."/>
            <person name="Barry K.W."/>
            <person name="Cichocki N."/>
            <person name="Veneault-Fourrey C."/>
            <person name="LaButti K."/>
            <person name="Lindquist E.A."/>
            <person name="Lipzen A."/>
            <person name="Lundell T."/>
            <person name="Morin E."/>
            <person name="Murat C."/>
            <person name="Sun H."/>
            <person name="Tunlid A."/>
            <person name="Henrissat B."/>
            <person name="Grigoriev I.V."/>
            <person name="Hibbett D.S."/>
            <person name="Martin F."/>
            <person name="Nordberg H.P."/>
            <person name="Cantor M.N."/>
            <person name="Hua S.X."/>
        </authorList>
    </citation>
    <scope>NUCLEOTIDE SEQUENCE [LARGE SCALE GENOMIC DNA]</scope>
    <source>
        <strain evidence="1 2">441</strain>
    </source>
</reference>
<accession>A0A0C9ZHH8</accession>
<evidence type="ECO:0000313" key="2">
    <source>
        <dbReference type="Proteomes" id="UP000054018"/>
    </source>
</evidence>
<dbReference type="EMBL" id="KN833783">
    <property type="protein sequence ID" value="KIK19443.1"/>
    <property type="molecule type" value="Genomic_DNA"/>
</dbReference>
<dbReference type="Proteomes" id="UP000054018">
    <property type="component" value="Unassembled WGS sequence"/>
</dbReference>